<reference evidence="3" key="1">
    <citation type="journal article" date="2019" name="Int. J. Syst. Evol. Microbiol.">
        <title>The Global Catalogue of Microorganisms (GCM) 10K type strain sequencing project: providing services to taxonomists for standard genome sequencing and annotation.</title>
        <authorList>
            <consortium name="The Broad Institute Genomics Platform"/>
            <consortium name="The Broad Institute Genome Sequencing Center for Infectious Disease"/>
            <person name="Wu L."/>
            <person name="Ma J."/>
        </authorList>
    </citation>
    <scope>NUCLEOTIDE SEQUENCE [LARGE SCALE GENOMIC DNA]</scope>
    <source>
        <strain evidence="3">CCUG 51308</strain>
    </source>
</reference>
<protein>
    <submittedName>
        <fullName evidence="2">Quinol monooxygenase</fullName>
        <ecNumber evidence="2">1.-.-.-</ecNumber>
    </submittedName>
</protein>
<feature type="domain" description="ABM" evidence="1">
    <location>
        <begin position="2"/>
        <end position="87"/>
    </location>
</feature>
<dbReference type="EMBL" id="JBHTBR010000005">
    <property type="protein sequence ID" value="MFC7291943.1"/>
    <property type="molecule type" value="Genomic_DNA"/>
</dbReference>
<keyword evidence="2" id="KW-0560">Oxidoreductase</keyword>
<dbReference type="Gene3D" id="3.30.70.100">
    <property type="match status" value="1"/>
</dbReference>
<dbReference type="SUPFAM" id="SSF54909">
    <property type="entry name" value="Dimeric alpha+beta barrel"/>
    <property type="match status" value="1"/>
</dbReference>
<keyword evidence="2" id="KW-0503">Monooxygenase</keyword>
<comment type="caution">
    <text evidence="2">The sequence shown here is derived from an EMBL/GenBank/DDBJ whole genome shotgun (WGS) entry which is preliminary data.</text>
</comment>
<dbReference type="InterPro" id="IPR011008">
    <property type="entry name" value="Dimeric_a/b-barrel"/>
</dbReference>
<dbReference type="EC" id="1.-.-.-" evidence="2"/>
<organism evidence="2 3">
    <name type="scientific">Hirschia litorea</name>
    <dbReference type="NCBI Taxonomy" id="1199156"/>
    <lineage>
        <taxon>Bacteria</taxon>
        <taxon>Pseudomonadati</taxon>
        <taxon>Pseudomonadota</taxon>
        <taxon>Alphaproteobacteria</taxon>
        <taxon>Hyphomonadales</taxon>
        <taxon>Hyphomonadaceae</taxon>
        <taxon>Hirschia</taxon>
    </lineage>
</organism>
<dbReference type="GO" id="GO:0004497">
    <property type="term" value="F:monooxygenase activity"/>
    <property type="evidence" value="ECO:0007669"/>
    <property type="project" value="UniProtKB-KW"/>
</dbReference>
<sequence length="92" mass="9724">MYGLIGKITAVAGERDALAQILRDGTRDMPNCVSYVIGLCASDTNVLWVTEVWKDEASHVASLQLPSVQAAIGAGRPLIAGMERIATTQPIG</sequence>
<dbReference type="InterPro" id="IPR007138">
    <property type="entry name" value="ABM_dom"/>
</dbReference>
<dbReference type="Pfam" id="PF03992">
    <property type="entry name" value="ABM"/>
    <property type="match status" value="1"/>
</dbReference>
<accession>A0ABW2IM34</accession>
<keyword evidence="3" id="KW-1185">Reference proteome</keyword>
<evidence type="ECO:0000259" key="1">
    <source>
        <dbReference type="PROSITE" id="PS51725"/>
    </source>
</evidence>
<dbReference type="RefSeq" id="WP_382167183.1">
    <property type="nucleotide sequence ID" value="NZ_JBHTBR010000005.1"/>
</dbReference>
<evidence type="ECO:0000313" key="3">
    <source>
        <dbReference type="Proteomes" id="UP001596492"/>
    </source>
</evidence>
<dbReference type="PROSITE" id="PS51725">
    <property type="entry name" value="ABM"/>
    <property type="match status" value="1"/>
</dbReference>
<gene>
    <name evidence="2" type="ORF">ACFQS8_09980</name>
</gene>
<proteinExistence type="predicted"/>
<evidence type="ECO:0000313" key="2">
    <source>
        <dbReference type="EMBL" id="MFC7291943.1"/>
    </source>
</evidence>
<name>A0ABW2IM34_9PROT</name>
<dbReference type="Proteomes" id="UP001596492">
    <property type="component" value="Unassembled WGS sequence"/>
</dbReference>